<comment type="caution">
    <text evidence="1">The sequence shown here is derived from an EMBL/GenBank/DDBJ whole genome shotgun (WGS) entry which is preliminary data.</text>
</comment>
<accession>A0A2T1DVX5</accession>
<dbReference type="OrthoDB" id="7159274at2"/>
<reference evidence="2" key="1">
    <citation type="submission" date="2018-02" db="EMBL/GenBank/DDBJ databases">
        <authorList>
            <person name="Moore K."/>
            <person name="Momper L."/>
        </authorList>
    </citation>
    <scope>NUCLEOTIDE SEQUENCE [LARGE SCALE GENOMIC DNA]</scope>
    <source>
        <strain evidence="2">ULC18</strain>
    </source>
</reference>
<protein>
    <submittedName>
        <fullName evidence="1">Sarcosine oxidase subunit delta</fullName>
    </submittedName>
</protein>
<evidence type="ECO:0000313" key="1">
    <source>
        <dbReference type="EMBL" id="PSB24666.1"/>
    </source>
</evidence>
<reference evidence="1 2" key="2">
    <citation type="submission" date="2018-03" db="EMBL/GenBank/DDBJ databases">
        <title>The ancient ancestry and fast evolution of plastids.</title>
        <authorList>
            <person name="Moore K.R."/>
            <person name="Magnabosco C."/>
            <person name="Momper L."/>
            <person name="Gold D.A."/>
            <person name="Bosak T."/>
            <person name="Fournier G.P."/>
        </authorList>
    </citation>
    <scope>NUCLEOTIDE SEQUENCE [LARGE SCALE GENOMIC DNA]</scope>
    <source>
        <strain evidence="1 2">ULC18</strain>
    </source>
</reference>
<gene>
    <name evidence="1" type="ORF">C7B82_26195</name>
</gene>
<dbReference type="Gene3D" id="3.30.2270.10">
    <property type="entry name" value="Folate-binding superfamily"/>
    <property type="match status" value="1"/>
</dbReference>
<keyword evidence="2" id="KW-1185">Reference proteome</keyword>
<dbReference type="InterPro" id="IPR038561">
    <property type="entry name" value="SoxD_sf"/>
</dbReference>
<dbReference type="GO" id="GO:0046653">
    <property type="term" value="P:tetrahydrofolate metabolic process"/>
    <property type="evidence" value="ECO:0007669"/>
    <property type="project" value="InterPro"/>
</dbReference>
<dbReference type="AlphaFoldDB" id="A0A2T1DVX5"/>
<dbReference type="Pfam" id="PF04267">
    <property type="entry name" value="SoxD"/>
    <property type="match status" value="1"/>
</dbReference>
<dbReference type="InterPro" id="IPR006279">
    <property type="entry name" value="SoxD"/>
</dbReference>
<dbReference type="RefSeq" id="WP_106259935.1">
    <property type="nucleotide sequence ID" value="NZ_CAWNSW010000105.1"/>
</dbReference>
<dbReference type="GO" id="GO:0008115">
    <property type="term" value="F:sarcosine oxidase activity"/>
    <property type="evidence" value="ECO:0007669"/>
    <property type="project" value="InterPro"/>
</dbReference>
<sequence length="86" mass="9887">MKLMVCPINGTRPLSEFVYGGEVRPMPDPQSLDDAMWADYVFNRNGAAGVKQEWWCHTPSNTWFLVDRNTLTDEILRTYLFSEDAA</sequence>
<dbReference type="EMBL" id="PVWK01000142">
    <property type="protein sequence ID" value="PSB24666.1"/>
    <property type="molecule type" value="Genomic_DNA"/>
</dbReference>
<proteinExistence type="predicted"/>
<name>A0A2T1DVX5_9CYAN</name>
<evidence type="ECO:0000313" key="2">
    <source>
        <dbReference type="Proteomes" id="UP000239576"/>
    </source>
</evidence>
<dbReference type="Proteomes" id="UP000239576">
    <property type="component" value="Unassembled WGS sequence"/>
</dbReference>
<organism evidence="1 2">
    <name type="scientific">Stenomitos frigidus ULC18</name>
    <dbReference type="NCBI Taxonomy" id="2107698"/>
    <lineage>
        <taxon>Bacteria</taxon>
        <taxon>Bacillati</taxon>
        <taxon>Cyanobacteriota</taxon>
        <taxon>Cyanophyceae</taxon>
        <taxon>Leptolyngbyales</taxon>
        <taxon>Leptolyngbyaceae</taxon>
        <taxon>Stenomitos</taxon>
    </lineage>
</organism>